<evidence type="ECO:0000259" key="3">
    <source>
        <dbReference type="Pfam" id="PF07950"/>
    </source>
</evidence>
<feature type="region of interest" description="Disordered" evidence="1">
    <location>
        <begin position="1"/>
        <end position="98"/>
    </location>
</feature>
<feature type="compositionally biased region" description="Basic and acidic residues" evidence="1">
    <location>
        <begin position="1"/>
        <end position="10"/>
    </location>
</feature>
<name>A0A9P6M1C6_MORAP</name>
<evidence type="ECO:0000256" key="2">
    <source>
        <dbReference type="SAM" id="Phobius"/>
    </source>
</evidence>
<dbReference type="OrthoDB" id="10259513at2759"/>
<dbReference type="Pfam" id="PF07950">
    <property type="entry name" value="MCP1_TM"/>
    <property type="match status" value="1"/>
</dbReference>
<keyword evidence="2" id="KW-0812">Transmembrane</keyword>
<keyword evidence="2" id="KW-1133">Transmembrane helix</keyword>
<protein>
    <recommendedName>
        <fullName evidence="3">Mitochondrial adapter protein MCP1 transmembrane domain-containing protein</fullName>
    </recommendedName>
</protein>
<feature type="transmembrane region" description="Helical" evidence="2">
    <location>
        <begin position="350"/>
        <end position="373"/>
    </location>
</feature>
<comment type="caution">
    <text evidence="4">The sequence shown here is derived from an EMBL/GenBank/DDBJ whole genome shotgun (WGS) entry which is preliminary data.</text>
</comment>
<feature type="domain" description="Mitochondrial adapter protein MCP1 transmembrane" evidence="3">
    <location>
        <begin position="310"/>
        <end position="407"/>
    </location>
</feature>
<dbReference type="PANTHER" id="PTHR38409">
    <property type="entry name" value="MDM10-COMPLEMENTING PROTEIN 1"/>
    <property type="match status" value="1"/>
</dbReference>
<gene>
    <name evidence="4" type="ORF">BGZ70_008058</name>
</gene>
<keyword evidence="2" id="KW-0472">Membrane</keyword>
<evidence type="ECO:0000256" key="1">
    <source>
        <dbReference type="SAM" id="MobiDB-lite"/>
    </source>
</evidence>
<dbReference type="PANTHER" id="PTHR38409:SF1">
    <property type="entry name" value="MITOCHONDRIAL ADAPTER PROTEIN MCP1"/>
    <property type="match status" value="1"/>
</dbReference>
<feature type="transmembrane region" description="Helical" evidence="2">
    <location>
        <begin position="394"/>
        <end position="412"/>
    </location>
</feature>
<feature type="compositionally biased region" description="Low complexity" evidence="1">
    <location>
        <begin position="44"/>
        <end position="58"/>
    </location>
</feature>
<sequence length="428" mass="45742">MASNDLHHPAAEPYNVWSDVQRPTSHGHEEAELDMEELYSIEQPSSSPTHSSSGGSPTRYSAQTIRQKKGRKLVSTMRSGSTHSDDTNSSTRTNSTEFDLSELSAMLGKGATTTTSTTTATTTKTIGNRTITTLDTAEEKKASNSMADKDAQAKGFGQRRLFPSVGLYQGLGRLQAFSAMAFGSFALIHMVPPVLASVGGIDLADKALMWGRVYYQTYGVEQVLVFGSLAVHMGAGLCKAAVRLVWRINAYYASTAPTTASEATKDNASVSELTAAASSHPGGTGGGGSAGGSAPGLFPYHRLIGWLLTPMVLGHMDTMRMVPLKVLGDSSMVDYSFVSYLHRVGRPSPYLLLVGFMAYHMVGGGPIAFNMALPKGSERRIKARELIQSRKVRAAVAGVATVVAMVGVYRIMTAEGRIPMSKIYARLL</sequence>
<evidence type="ECO:0000313" key="4">
    <source>
        <dbReference type="EMBL" id="KAF9962423.1"/>
    </source>
</evidence>
<dbReference type="GO" id="GO:0055088">
    <property type="term" value="P:lipid homeostasis"/>
    <property type="evidence" value="ECO:0007669"/>
    <property type="project" value="InterPro"/>
</dbReference>
<proteinExistence type="predicted"/>
<reference evidence="4" key="1">
    <citation type="journal article" date="2020" name="Fungal Divers.">
        <title>Resolving the Mortierellaceae phylogeny through synthesis of multi-gene phylogenetics and phylogenomics.</title>
        <authorList>
            <person name="Vandepol N."/>
            <person name="Liber J."/>
            <person name="Desiro A."/>
            <person name="Na H."/>
            <person name="Kennedy M."/>
            <person name="Barry K."/>
            <person name="Grigoriev I.V."/>
            <person name="Miller A.N."/>
            <person name="O'Donnell K."/>
            <person name="Stajich J.E."/>
            <person name="Bonito G."/>
        </authorList>
    </citation>
    <scope>NUCLEOTIDE SEQUENCE</scope>
    <source>
        <strain evidence="4">CK1249</strain>
    </source>
</reference>
<feature type="compositionally biased region" description="Low complexity" evidence="1">
    <location>
        <begin position="87"/>
        <end position="96"/>
    </location>
</feature>
<organism evidence="4 5">
    <name type="scientific">Mortierella alpina</name>
    <name type="common">Oleaginous fungus</name>
    <name type="synonym">Mortierella renispora</name>
    <dbReference type="NCBI Taxonomy" id="64518"/>
    <lineage>
        <taxon>Eukaryota</taxon>
        <taxon>Fungi</taxon>
        <taxon>Fungi incertae sedis</taxon>
        <taxon>Mucoromycota</taxon>
        <taxon>Mortierellomycotina</taxon>
        <taxon>Mortierellomycetes</taxon>
        <taxon>Mortierellales</taxon>
        <taxon>Mortierellaceae</taxon>
        <taxon>Mortierella</taxon>
    </lineage>
</organism>
<keyword evidence="5" id="KW-1185">Reference proteome</keyword>
<accession>A0A9P6M1C6</accession>
<dbReference type="InterPro" id="IPR039960">
    <property type="entry name" value="MCP1"/>
</dbReference>
<dbReference type="InterPro" id="IPR012472">
    <property type="entry name" value="MCP1_TM"/>
</dbReference>
<dbReference type="EMBL" id="JAAAHY010000550">
    <property type="protein sequence ID" value="KAF9962423.1"/>
    <property type="molecule type" value="Genomic_DNA"/>
</dbReference>
<evidence type="ECO:0000313" key="5">
    <source>
        <dbReference type="Proteomes" id="UP000738359"/>
    </source>
</evidence>
<dbReference type="Proteomes" id="UP000738359">
    <property type="component" value="Unassembled WGS sequence"/>
</dbReference>
<dbReference type="AlphaFoldDB" id="A0A9P6M1C6"/>